<dbReference type="Gene3D" id="3.40.50.720">
    <property type="entry name" value="NAD(P)-binding Rossmann-like Domain"/>
    <property type="match status" value="1"/>
</dbReference>
<keyword evidence="2" id="KW-0560">Oxidoreductase</keyword>
<dbReference type="InterPro" id="IPR000683">
    <property type="entry name" value="Gfo/Idh/MocA-like_OxRdtase_N"/>
</dbReference>
<dbReference type="SUPFAM" id="SSF55347">
    <property type="entry name" value="Glyceraldehyde-3-phosphate dehydrogenase-like, C-terminal domain"/>
    <property type="match status" value="1"/>
</dbReference>
<dbReference type="RefSeq" id="WP_057870316.1">
    <property type="nucleotide sequence ID" value="NZ_AZDX01000054.1"/>
</dbReference>
<dbReference type="Proteomes" id="UP000051448">
    <property type="component" value="Unassembled WGS sequence"/>
</dbReference>
<dbReference type="InterPro" id="IPR036291">
    <property type="entry name" value="NAD(P)-bd_dom_sf"/>
</dbReference>
<reference evidence="5 6" key="1">
    <citation type="journal article" date="2015" name="Genome Announc.">
        <title>Expanding the biotechnology potential of lactobacilli through comparative genomics of 213 strains and associated genera.</title>
        <authorList>
            <person name="Sun Z."/>
            <person name="Harris H.M."/>
            <person name="McCann A."/>
            <person name="Guo C."/>
            <person name="Argimon S."/>
            <person name="Zhang W."/>
            <person name="Yang X."/>
            <person name="Jeffery I.B."/>
            <person name="Cooney J.C."/>
            <person name="Kagawa T.F."/>
            <person name="Liu W."/>
            <person name="Song Y."/>
            <person name="Salvetti E."/>
            <person name="Wrobel A."/>
            <person name="Rasinkangas P."/>
            <person name="Parkhill J."/>
            <person name="Rea M.C."/>
            <person name="O'Sullivan O."/>
            <person name="Ritari J."/>
            <person name="Douillard F.P."/>
            <person name="Paul Ross R."/>
            <person name="Yang R."/>
            <person name="Briner A.E."/>
            <person name="Felis G.E."/>
            <person name="de Vos W.M."/>
            <person name="Barrangou R."/>
            <person name="Klaenhammer T.R."/>
            <person name="Caufield P.W."/>
            <person name="Cui Y."/>
            <person name="Zhang H."/>
            <person name="O'Toole P.W."/>
        </authorList>
    </citation>
    <scope>NUCLEOTIDE SEQUENCE [LARGE SCALE GENOMIC DNA]</scope>
    <source>
        <strain evidence="5 6">DSM 19519</strain>
    </source>
</reference>
<dbReference type="PANTHER" id="PTHR22604:SF105">
    <property type="entry name" value="TRANS-1,2-DIHYDROBENZENE-1,2-DIOL DEHYDROGENASE"/>
    <property type="match status" value="1"/>
</dbReference>
<dbReference type="PANTHER" id="PTHR22604">
    <property type="entry name" value="OXIDOREDUCTASES"/>
    <property type="match status" value="1"/>
</dbReference>
<comment type="caution">
    <text evidence="5">The sequence shown here is derived from an EMBL/GenBank/DDBJ whole genome shotgun (WGS) entry which is preliminary data.</text>
</comment>
<dbReference type="InterPro" id="IPR050984">
    <property type="entry name" value="Gfo/Idh/MocA_domain"/>
</dbReference>
<evidence type="ECO:0000256" key="2">
    <source>
        <dbReference type="ARBA" id="ARBA00023002"/>
    </source>
</evidence>
<protein>
    <submittedName>
        <fullName evidence="5">Gfo Idh MocA family oxidoreductase</fullName>
    </submittedName>
</protein>
<dbReference type="PATRIC" id="fig|1423759.3.peg.1846"/>
<dbReference type="GO" id="GO:0000166">
    <property type="term" value="F:nucleotide binding"/>
    <property type="evidence" value="ECO:0007669"/>
    <property type="project" value="InterPro"/>
</dbReference>
<dbReference type="STRING" id="1423759.FC92_GL001766"/>
<evidence type="ECO:0000313" key="5">
    <source>
        <dbReference type="EMBL" id="KRL04122.1"/>
    </source>
</evidence>
<dbReference type="Pfam" id="PF22725">
    <property type="entry name" value="GFO_IDH_MocA_C3"/>
    <property type="match status" value="1"/>
</dbReference>
<dbReference type="SUPFAM" id="SSF51735">
    <property type="entry name" value="NAD(P)-binding Rossmann-fold domains"/>
    <property type="match status" value="1"/>
</dbReference>
<evidence type="ECO:0000259" key="3">
    <source>
        <dbReference type="Pfam" id="PF01408"/>
    </source>
</evidence>
<dbReference type="EMBL" id="AZDX01000054">
    <property type="protein sequence ID" value="KRL04122.1"/>
    <property type="molecule type" value="Genomic_DNA"/>
</dbReference>
<dbReference type="GO" id="GO:0016491">
    <property type="term" value="F:oxidoreductase activity"/>
    <property type="evidence" value="ECO:0007669"/>
    <property type="project" value="UniProtKB-KW"/>
</dbReference>
<name>A0A0R1MGF2_9LACO</name>
<evidence type="ECO:0000256" key="1">
    <source>
        <dbReference type="ARBA" id="ARBA00010928"/>
    </source>
</evidence>
<dbReference type="InterPro" id="IPR055170">
    <property type="entry name" value="GFO_IDH_MocA-like_dom"/>
</dbReference>
<gene>
    <name evidence="5" type="ORF">FC92_GL001766</name>
</gene>
<dbReference type="OrthoDB" id="9815825at2"/>
<dbReference type="AlphaFoldDB" id="A0A0R1MGF2"/>
<feature type="domain" description="GFO/IDH/MocA-like oxidoreductase" evidence="4">
    <location>
        <begin position="133"/>
        <end position="247"/>
    </location>
</feature>
<feature type="domain" description="Gfo/Idh/MocA-like oxidoreductase N-terminal" evidence="3">
    <location>
        <begin position="5"/>
        <end position="121"/>
    </location>
</feature>
<comment type="similarity">
    <text evidence="1">Belongs to the Gfo/Idh/MocA family.</text>
</comment>
<sequence>MAEKIHYGIVGTNRLAIKFVEALKESSKGEAVANFGHDYKKAQQLAQGLAIPKTYENLESLFNDDSIDIVYLAIKNEDHYESAKAALEAGKNVLLEKPFTRHKVGAQELFLLAQQKNLFIMESQSAVFLPIIEKAKQVIDEGVIGEVSFIDIQENYDTTDKKEWFKKLSAGGGAFINGGTSPIGLIQYLTGKDVTEWNGFEFNDVGEADTRCNLALKADNVLANIIIATEFDLETKIVVYGTKGRLEIPDYWESKTAFLKAADGTSKKFIADNQQSEIVHEINHINDILANNELKSTIVTPELTMHTMTIIESMYQRWYGDPLN</sequence>
<evidence type="ECO:0000259" key="4">
    <source>
        <dbReference type="Pfam" id="PF22725"/>
    </source>
</evidence>
<dbReference type="GeneID" id="98311532"/>
<evidence type="ECO:0000313" key="6">
    <source>
        <dbReference type="Proteomes" id="UP000051448"/>
    </source>
</evidence>
<proteinExistence type="inferred from homology"/>
<organism evidence="5 6">
    <name type="scientific">Liquorilactobacillus hordei DSM 19519</name>
    <dbReference type="NCBI Taxonomy" id="1423759"/>
    <lineage>
        <taxon>Bacteria</taxon>
        <taxon>Bacillati</taxon>
        <taxon>Bacillota</taxon>
        <taxon>Bacilli</taxon>
        <taxon>Lactobacillales</taxon>
        <taxon>Lactobacillaceae</taxon>
        <taxon>Liquorilactobacillus</taxon>
    </lineage>
</organism>
<dbReference type="Gene3D" id="3.30.360.10">
    <property type="entry name" value="Dihydrodipicolinate Reductase, domain 2"/>
    <property type="match status" value="1"/>
</dbReference>
<accession>A0A0R1MGF2</accession>
<keyword evidence="6" id="KW-1185">Reference proteome</keyword>
<dbReference type="Pfam" id="PF01408">
    <property type="entry name" value="GFO_IDH_MocA"/>
    <property type="match status" value="1"/>
</dbReference>